<dbReference type="EC" id="3.1.4.-" evidence="2"/>
<gene>
    <name evidence="4" type="ORF">SAMN05216179_2528</name>
</gene>
<evidence type="ECO:0000313" key="5">
    <source>
        <dbReference type="Proteomes" id="UP000184184"/>
    </source>
</evidence>
<feature type="domain" description="Calcineurin-like phosphoesterase" evidence="3">
    <location>
        <begin position="1"/>
        <end position="198"/>
    </location>
</feature>
<keyword evidence="2" id="KW-0479">Metal-binding</keyword>
<dbReference type="Proteomes" id="UP000184184">
    <property type="component" value="Unassembled WGS sequence"/>
</dbReference>
<dbReference type="InterPro" id="IPR024654">
    <property type="entry name" value="Calcineurin-like_PHP_lpxH"/>
</dbReference>
<dbReference type="InterPro" id="IPR000979">
    <property type="entry name" value="Phosphodiesterase_MJ0936/Vps29"/>
</dbReference>
<evidence type="ECO:0000313" key="4">
    <source>
        <dbReference type="EMBL" id="SHN22227.1"/>
    </source>
</evidence>
<comment type="similarity">
    <text evidence="1 2">Belongs to the metallophosphoesterase superfamily. YfcE family.</text>
</comment>
<sequence length="239" mass="27000">MRIAFLSDIHGNAEALEKVIEDIKTKHVDRIVMLGDIAYRGPEPAKSIDLIRSLTTDVIKGNADQWVVRGVREGEVPNQAIDIMQKEQQWTRDQLTEDHIAYLEDLPSELSFEADGIRIHAFHATPDSLFDVVLPNVADNDLLKKLTQKEEADLYLYGHIHKAYQRTIEGKTIVNLGSVGLPFDGIAKASYVLVDITDGQVQTSNVRLPYDIEKVCQLYEDVSYPNIEKMQNIIRSGRN</sequence>
<dbReference type="GO" id="GO:0005737">
    <property type="term" value="C:cytoplasm"/>
    <property type="evidence" value="ECO:0007669"/>
    <property type="project" value="TreeGrafter"/>
</dbReference>
<dbReference type="GO" id="GO:0046872">
    <property type="term" value="F:metal ion binding"/>
    <property type="evidence" value="ECO:0007669"/>
    <property type="project" value="UniProtKB-KW"/>
</dbReference>
<comment type="cofactor">
    <cofactor evidence="2">
        <name>a divalent metal cation</name>
        <dbReference type="ChEBI" id="CHEBI:60240"/>
    </cofactor>
</comment>
<dbReference type="PIRSF" id="PIRSF000883">
    <property type="entry name" value="Pesterase_MJ0912"/>
    <property type="match status" value="1"/>
</dbReference>
<evidence type="ECO:0000256" key="2">
    <source>
        <dbReference type="RuleBase" id="RU362039"/>
    </source>
</evidence>
<evidence type="ECO:0000259" key="3">
    <source>
        <dbReference type="Pfam" id="PF12850"/>
    </source>
</evidence>
<dbReference type="STRING" id="1027249.SAMN05216179_2528"/>
<dbReference type="Gene3D" id="3.60.21.10">
    <property type="match status" value="1"/>
</dbReference>
<protein>
    <recommendedName>
        <fullName evidence="2">Phosphoesterase</fullName>
        <ecNumber evidence="2">3.1.4.-</ecNumber>
    </recommendedName>
</protein>
<dbReference type="SUPFAM" id="SSF56300">
    <property type="entry name" value="Metallo-dependent phosphatases"/>
    <property type="match status" value="1"/>
</dbReference>
<dbReference type="PANTHER" id="PTHR42850">
    <property type="entry name" value="METALLOPHOSPHOESTERASE"/>
    <property type="match status" value="1"/>
</dbReference>
<organism evidence="4 5">
    <name type="scientific">Gracilibacillus kekensis</name>
    <dbReference type="NCBI Taxonomy" id="1027249"/>
    <lineage>
        <taxon>Bacteria</taxon>
        <taxon>Bacillati</taxon>
        <taxon>Bacillota</taxon>
        <taxon>Bacilli</taxon>
        <taxon>Bacillales</taxon>
        <taxon>Bacillaceae</taxon>
        <taxon>Gracilibacillus</taxon>
    </lineage>
</organism>
<dbReference type="InterPro" id="IPR029052">
    <property type="entry name" value="Metallo-depent_PP-like"/>
</dbReference>
<dbReference type="Pfam" id="PF12850">
    <property type="entry name" value="Metallophos_2"/>
    <property type="match status" value="1"/>
</dbReference>
<dbReference type="PANTHER" id="PTHR42850:SF2">
    <property type="entry name" value="BLL5683 PROTEIN"/>
    <property type="match status" value="1"/>
</dbReference>
<dbReference type="InterPro" id="IPR050126">
    <property type="entry name" value="Ap4A_hydrolase"/>
</dbReference>
<dbReference type="EMBL" id="FRCZ01000005">
    <property type="protein sequence ID" value="SHN22227.1"/>
    <property type="molecule type" value="Genomic_DNA"/>
</dbReference>
<name>A0A1M7PX65_9BACI</name>
<dbReference type="RefSeq" id="WP_073202210.1">
    <property type="nucleotide sequence ID" value="NZ_FRCZ01000005.1"/>
</dbReference>
<accession>A0A1M7PX65</accession>
<proteinExistence type="inferred from homology"/>
<dbReference type="NCBIfam" id="TIGR00040">
    <property type="entry name" value="yfcE"/>
    <property type="match status" value="1"/>
</dbReference>
<dbReference type="OrthoDB" id="9813918at2"/>
<dbReference type="InterPro" id="IPR011152">
    <property type="entry name" value="Pesterase_MJ0912"/>
</dbReference>
<keyword evidence="5" id="KW-1185">Reference proteome</keyword>
<dbReference type="GO" id="GO:0016791">
    <property type="term" value="F:phosphatase activity"/>
    <property type="evidence" value="ECO:0007669"/>
    <property type="project" value="TreeGrafter"/>
</dbReference>
<dbReference type="AlphaFoldDB" id="A0A1M7PX65"/>
<evidence type="ECO:0000256" key="1">
    <source>
        <dbReference type="ARBA" id="ARBA00008950"/>
    </source>
</evidence>
<reference evidence="4 5" key="1">
    <citation type="submission" date="2016-11" db="EMBL/GenBank/DDBJ databases">
        <authorList>
            <person name="Jaros S."/>
            <person name="Januszkiewicz K."/>
            <person name="Wedrychowicz H."/>
        </authorList>
    </citation>
    <scope>NUCLEOTIDE SEQUENCE [LARGE SCALE GENOMIC DNA]</scope>
    <source>
        <strain evidence="4 5">CGMCC 1.10681</strain>
    </source>
</reference>